<evidence type="ECO:0000256" key="1">
    <source>
        <dbReference type="ARBA" id="ARBA00004123"/>
    </source>
</evidence>
<feature type="compositionally biased region" description="Low complexity" evidence="3">
    <location>
        <begin position="1195"/>
        <end position="1204"/>
    </location>
</feature>
<dbReference type="PANTHER" id="PTHR13213:SF2">
    <property type="entry name" value="MYB-BINDING PROTEIN 1A"/>
    <property type="match status" value="1"/>
</dbReference>
<comment type="subcellular location">
    <subcellularLocation>
        <location evidence="1">Nucleus</location>
    </subcellularLocation>
</comment>
<dbReference type="Proteomes" id="UP001153636">
    <property type="component" value="Chromosome 3"/>
</dbReference>
<dbReference type="GO" id="GO:0043565">
    <property type="term" value="F:sequence-specific DNA binding"/>
    <property type="evidence" value="ECO:0007669"/>
    <property type="project" value="TreeGrafter"/>
</dbReference>
<sequence length="1229" mass="140888">MRCQLSVNGTEYKMENLKVQTKIKTVKQTVLDQFAFLTNQQEKVRLKSSLIILKHLNQNDSEEKEIEIKYVLGRIIRGLGSSTSDARAGFFTILVALLNVEKISVEEIFILVQKHLHTAGSNSKSENADVLTGQILANGAIVRSNIWKDATDKDKIKVITSILSACKERSYQGLLAYEFIIQSFEKIDEEEFYELCPLLKDIISIPLQNYTVDTLYLLCYMKKKYPNLPKSMKSIIQYPDIFSEENVKKLSNILTIIPRLATLQHPVYDIIGEEIAASETLDVFLENVDYCLDMPNRNKLLVVIKLFTKILEKLPDQSRISNILTKNFIHQTLNHFKTLKGKDQDVEFKQSINIFFDKLIEVVKGEEVESNTKIHLLKKLLFSPGTFIFEKITHSKVIQNITWSLDTEGVKKLGEVYRGVIDGTEIIESQYGHADYWLNNDKLYAAHLLIKLLNHKAMKEDYQWKVDQLIFLMELGVLKGNKIHIGVELAASLKTAFFGALDLKLQKLEELHNILSQVVLHLDSKLTPENLDTILRSPISNEDYAIWEKTIATIKKIEKKKKKGGLRSVFLTLFLHLGLLLFNDSKLATDSLNELFICFEQTRKRRKDSDTLNETEIQDSNADLMWIEVVTDLFLNFLSQNSSLLRTIVNLVFPYLCEYMTDNTLHQLVSVLDPENENPLSKGNAASDEDSEEDSDKEDSEDEGDDDDEENEDDEEDDDDNQDETVNDKLRMALHKVLISNGYKSDEESIDLDQMSDTEGEKLDKALGKAFKQFRPNHGKRKKQNEDQRTLTHFRIRVLDLIDTYLDSTPSMIRTLEIMLPLLKTVEFSVRDEHQRPLLNRLKSCLKKLSNLKKFGDIDGVDNTVLSELLKSLLDKGTKSTWILQDMGEQITDCCIYVIKCSDLLINNEATPKKVKKRLKNSITEIITSELEMYFNKRECVTPILFFKKVQQLCWDGNLTLIPLILRYIFDDNVKVFRKSQAAELATLFYSNQRYLSTKPEEIKETLNDSHSEFSLNIVTMFKNFCDNSNTKNASEKFLCHIFKLLSAMKSCCLSIDSIKWPEIAEIIREYRSSVSLSKDAKSAFNKLCDRLHVSNVVKMKPKLNSLKQIEEKNSENGDKKKNKKKNNKENLKLKKEAKQLRLQSLSEGLRSLDFAAANDVEMQEDDNDDSSKTSLKKRKHKNSEGGEIDEESSPNKSSKNINKADVEAESVLLNGTSKSGKSKKKKIK</sequence>
<dbReference type="GO" id="GO:0005730">
    <property type="term" value="C:nucleolus"/>
    <property type="evidence" value="ECO:0007669"/>
    <property type="project" value="InterPro"/>
</dbReference>
<dbReference type="GO" id="GO:0003723">
    <property type="term" value="F:RNA binding"/>
    <property type="evidence" value="ECO:0007669"/>
    <property type="project" value="TreeGrafter"/>
</dbReference>
<reference evidence="4" key="1">
    <citation type="submission" date="2022-01" db="EMBL/GenBank/DDBJ databases">
        <authorList>
            <person name="King R."/>
        </authorList>
    </citation>
    <scope>NUCLEOTIDE SEQUENCE</scope>
</reference>
<keyword evidence="2" id="KW-0539">Nucleus</keyword>
<dbReference type="PANTHER" id="PTHR13213">
    <property type="entry name" value="MYB-BINDING PROTEIN 1A FAMILY MEMBER"/>
    <property type="match status" value="1"/>
</dbReference>
<accession>A0A9P0CTF9</accession>
<dbReference type="EMBL" id="OV651815">
    <property type="protein sequence ID" value="CAH1107806.1"/>
    <property type="molecule type" value="Genomic_DNA"/>
</dbReference>
<feature type="compositionally biased region" description="Acidic residues" evidence="3">
    <location>
        <begin position="687"/>
        <end position="725"/>
    </location>
</feature>
<evidence type="ECO:0000313" key="5">
    <source>
        <dbReference type="Proteomes" id="UP001153636"/>
    </source>
</evidence>
<gene>
    <name evidence="4" type="ORF">PSYICH_LOCUS8644</name>
</gene>
<protein>
    <recommendedName>
        <fullName evidence="6">DNA polymerase V</fullName>
    </recommendedName>
</protein>
<name>A0A9P0CTF9_9CUCU</name>
<feature type="compositionally biased region" description="Basic and acidic residues" evidence="3">
    <location>
        <begin position="1128"/>
        <end position="1138"/>
    </location>
</feature>
<evidence type="ECO:0000313" key="4">
    <source>
        <dbReference type="EMBL" id="CAH1107806.1"/>
    </source>
</evidence>
<evidence type="ECO:0000256" key="3">
    <source>
        <dbReference type="SAM" id="MobiDB-lite"/>
    </source>
</evidence>
<feature type="region of interest" description="Disordered" evidence="3">
    <location>
        <begin position="1161"/>
        <end position="1229"/>
    </location>
</feature>
<dbReference type="Pfam" id="PF04931">
    <property type="entry name" value="DNA_pol_phi"/>
    <property type="match status" value="1"/>
</dbReference>
<dbReference type="OrthoDB" id="342531at2759"/>
<dbReference type="AlphaFoldDB" id="A0A9P0CTF9"/>
<dbReference type="InterPro" id="IPR007015">
    <property type="entry name" value="DNA_pol_V/MYBBP1A"/>
</dbReference>
<dbReference type="GO" id="GO:0003714">
    <property type="term" value="F:transcription corepressor activity"/>
    <property type="evidence" value="ECO:0007669"/>
    <property type="project" value="TreeGrafter"/>
</dbReference>
<proteinExistence type="predicted"/>
<feature type="region of interest" description="Disordered" evidence="3">
    <location>
        <begin position="675"/>
        <end position="726"/>
    </location>
</feature>
<evidence type="ECO:0008006" key="6">
    <source>
        <dbReference type="Google" id="ProtNLM"/>
    </source>
</evidence>
<evidence type="ECO:0000256" key="2">
    <source>
        <dbReference type="ARBA" id="ARBA00023242"/>
    </source>
</evidence>
<feature type="region of interest" description="Disordered" evidence="3">
    <location>
        <begin position="1105"/>
        <end position="1138"/>
    </location>
</feature>
<feature type="compositionally biased region" description="Basic and acidic residues" evidence="3">
    <location>
        <begin position="1109"/>
        <end position="1120"/>
    </location>
</feature>
<keyword evidence="5" id="KW-1185">Reference proteome</keyword>
<organism evidence="4 5">
    <name type="scientific">Psylliodes chrysocephalus</name>
    <dbReference type="NCBI Taxonomy" id="3402493"/>
    <lineage>
        <taxon>Eukaryota</taxon>
        <taxon>Metazoa</taxon>
        <taxon>Ecdysozoa</taxon>
        <taxon>Arthropoda</taxon>
        <taxon>Hexapoda</taxon>
        <taxon>Insecta</taxon>
        <taxon>Pterygota</taxon>
        <taxon>Neoptera</taxon>
        <taxon>Endopterygota</taxon>
        <taxon>Coleoptera</taxon>
        <taxon>Polyphaga</taxon>
        <taxon>Cucujiformia</taxon>
        <taxon>Chrysomeloidea</taxon>
        <taxon>Chrysomelidae</taxon>
        <taxon>Galerucinae</taxon>
        <taxon>Alticini</taxon>
        <taxon>Psylliodes</taxon>
    </lineage>
</organism>